<feature type="transmembrane region" description="Helical" evidence="6">
    <location>
        <begin position="314"/>
        <end position="331"/>
    </location>
</feature>
<feature type="transmembrane region" description="Helical" evidence="6">
    <location>
        <begin position="52"/>
        <end position="71"/>
    </location>
</feature>
<reference evidence="7 8" key="1">
    <citation type="journal article" date="2019" name="Int. J. Syst. Evol. Microbiol.">
        <title>The Global Catalogue of Microorganisms (GCM) 10K type strain sequencing project: providing services to taxonomists for standard genome sequencing and annotation.</title>
        <authorList>
            <consortium name="The Broad Institute Genomics Platform"/>
            <consortium name="The Broad Institute Genome Sequencing Center for Infectious Disease"/>
            <person name="Wu L."/>
            <person name="Ma J."/>
        </authorList>
    </citation>
    <scope>NUCLEOTIDE SEQUENCE [LARGE SCALE GENOMIC DNA]</scope>
    <source>
        <strain evidence="7 8">JCM 19585</strain>
    </source>
</reference>
<dbReference type="PANTHER" id="PTHR30482:SF4">
    <property type="entry name" value="SLR1201 PROTEIN"/>
    <property type="match status" value="1"/>
</dbReference>
<feature type="transmembrane region" description="Helical" evidence="6">
    <location>
        <begin position="26"/>
        <end position="45"/>
    </location>
</feature>
<feature type="transmembrane region" description="Helical" evidence="6">
    <location>
        <begin position="77"/>
        <end position="98"/>
    </location>
</feature>
<feature type="transmembrane region" description="Helical" evidence="6">
    <location>
        <begin position="242"/>
        <end position="259"/>
    </location>
</feature>
<proteinExistence type="predicted"/>
<sequence>MGLGERFDRLVDPFEGPNTFGNTRTFWVGFALVFALLVGYPIGFGSYAASSAALYLLYAILALSLSVVWGYTGILSFGQVVFFGIAGYTFGIVSLNLTSAVTTMLALPLAVGLATLAAFVLGYFMFYGEVRDVYVTILTLVVAIVLNTFMAQTAGAEWSVGSVALGGFNGIPAIPNLTFGVGGAALTLDGSSLYWFTLVALLAVYLGLRALVNGRFGYAMVAAREDADRTEMLGYDVRRIKLLVFSLGGALAGFSGVLYASWGNYISPTVFGITFASIPVVWVTVGGRRSLLGAVVATVAIEWFRQQLSVTGSQYAMVVVGVVLLVAILFVPEGIVPRAREAVVAVRERAQRTSDSDTMEGTPE</sequence>
<dbReference type="EMBL" id="BMPF01000003">
    <property type="protein sequence ID" value="GGL39338.1"/>
    <property type="molecule type" value="Genomic_DNA"/>
</dbReference>
<evidence type="ECO:0000256" key="4">
    <source>
        <dbReference type="ARBA" id="ARBA00022989"/>
    </source>
</evidence>
<dbReference type="AlphaFoldDB" id="A0A830F505"/>
<gene>
    <name evidence="7" type="ORF">GCM10009037_23860</name>
</gene>
<feature type="transmembrane region" description="Helical" evidence="6">
    <location>
        <begin position="192"/>
        <end position="212"/>
    </location>
</feature>
<evidence type="ECO:0000256" key="2">
    <source>
        <dbReference type="ARBA" id="ARBA00022475"/>
    </source>
</evidence>
<dbReference type="InterPro" id="IPR043428">
    <property type="entry name" value="LivM-like"/>
</dbReference>
<keyword evidence="5 6" id="KW-0472">Membrane</keyword>
<feature type="transmembrane region" description="Helical" evidence="6">
    <location>
        <begin position="265"/>
        <end position="284"/>
    </location>
</feature>
<accession>A0A830F505</accession>
<dbReference type="GO" id="GO:0005886">
    <property type="term" value="C:plasma membrane"/>
    <property type="evidence" value="ECO:0007669"/>
    <property type="project" value="UniProtKB-SubCell"/>
</dbReference>
<keyword evidence="4 6" id="KW-1133">Transmembrane helix</keyword>
<evidence type="ECO:0000256" key="3">
    <source>
        <dbReference type="ARBA" id="ARBA00022692"/>
    </source>
</evidence>
<dbReference type="PANTHER" id="PTHR30482">
    <property type="entry name" value="HIGH-AFFINITY BRANCHED-CHAIN AMINO ACID TRANSPORT SYSTEM PERMEASE"/>
    <property type="match status" value="1"/>
</dbReference>
<evidence type="ECO:0000313" key="7">
    <source>
        <dbReference type="EMBL" id="GGL39338.1"/>
    </source>
</evidence>
<keyword evidence="3 6" id="KW-0812">Transmembrane</keyword>
<feature type="transmembrane region" description="Helical" evidence="6">
    <location>
        <begin position="133"/>
        <end position="151"/>
    </location>
</feature>
<evidence type="ECO:0000256" key="6">
    <source>
        <dbReference type="SAM" id="Phobius"/>
    </source>
</evidence>
<dbReference type="Proteomes" id="UP000628840">
    <property type="component" value="Unassembled WGS sequence"/>
</dbReference>
<dbReference type="CDD" id="cd06581">
    <property type="entry name" value="TM_PBP1_LivM_like"/>
    <property type="match status" value="1"/>
</dbReference>
<comment type="caution">
    <text evidence="7">The sequence shown here is derived from an EMBL/GenBank/DDBJ whole genome shotgun (WGS) entry which is preliminary data.</text>
</comment>
<keyword evidence="2" id="KW-1003">Cell membrane</keyword>
<organism evidence="7 8">
    <name type="scientific">Halarchaeum grantii</name>
    <dbReference type="NCBI Taxonomy" id="1193105"/>
    <lineage>
        <taxon>Archaea</taxon>
        <taxon>Methanobacteriati</taxon>
        <taxon>Methanobacteriota</taxon>
        <taxon>Stenosarchaea group</taxon>
        <taxon>Halobacteria</taxon>
        <taxon>Halobacteriales</taxon>
        <taxon>Halobacteriaceae</taxon>
    </lineage>
</organism>
<protein>
    <submittedName>
        <fullName evidence="7">Branched-chain amino acid ABC transporter permease</fullName>
    </submittedName>
</protein>
<dbReference type="OrthoDB" id="30958at2157"/>
<evidence type="ECO:0000313" key="8">
    <source>
        <dbReference type="Proteomes" id="UP000628840"/>
    </source>
</evidence>
<keyword evidence="8" id="KW-1185">Reference proteome</keyword>
<feature type="transmembrane region" description="Helical" evidence="6">
    <location>
        <begin position="105"/>
        <end position="127"/>
    </location>
</feature>
<name>A0A830F505_9EURY</name>
<dbReference type="Pfam" id="PF02653">
    <property type="entry name" value="BPD_transp_2"/>
    <property type="match status" value="1"/>
</dbReference>
<dbReference type="GO" id="GO:0015658">
    <property type="term" value="F:branched-chain amino acid transmembrane transporter activity"/>
    <property type="evidence" value="ECO:0007669"/>
    <property type="project" value="InterPro"/>
</dbReference>
<comment type="subcellular location">
    <subcellularLocation>
        <location evidence="1">Cell membrane</location>
        <topology evidence="1">Multi-pass membrane protein</topology>
    </subcellularLocation>
</comment>
<evidence type="ECO:0000256" key="1">
    <source>
        <dbReference type="ARBA" id="ARBA00004651"/>
    </source>
</evidence>
<evidence type="ECO:0000256" key="5">
    <source>
        <dbReference type="ARBA" id="ARBA00023136"/>
    </source>
</evidence>
<dbReference type="RefSeq" id="WP_188883965.1">
    <property type="nucleotide sequence ID" value="NZ_BMPF01000003.1"/>
</dbReference>
<dbReference type="InterPro" id="IPR001851">
    <property type="entry name" value="ABC_transp_permease"/>
</dbReference>